<dbReference type="EMBL" id="LGRX02035667">
    <property type="protein sequence ID" value="KAK3233606.1"/>
    <property type="molecule type" value="Genomic_DNA"/>
</dbReference>
<feature type="transmembrane region" description="Helical" evidence="1">
    <location>
        <begin position="81"/>
        <end position="104"/>
    </location>
</feature>
<proteinExistence type="predicted"/>
<evidence type="ECO:0000256" key="1">
    <source>
        <dbReference type="SAM" id="Phobius"/>
    </source>
</evidence>
<sequence length="293" mass="32164">MIVRLCQPGTSSLRNATAAPSCPGSRLVVKRQLEGTPQTQISLKRSWSSAGGAGGLGTAAYNHTVHMKGERQQFITTLMRFVAYAVVSSPIVLWTGAFTYAYLWRADICVAGMQSGEDQNKDHRRAYGKKEDVVVLQRHCDSPPKQICVVVGNNDSGKTTVVREVLRTRDFTIHINLNKRPVTSTSGFIQAITEGMHVQYLVLRSLLTDLLPFAGGEILVLKERYCVHDLKAALTVVGDALEKLKQQRRNNGDIPVLYLDGIGDNLHSWQVSPSAGFAGGPAECRLRLLHGRI</sequence>
<protein>
    <submittedName>
        <fullName evidence="2">Uncharacterized protein</fullName>
    </submittedName>
</protein>
<keyword evidence="1" id="KW-1133">Transmembrane helix</keyword>
<name>A0AAE0BBM0_9CHLO</name>
<gene>
    <name evidence="2" type="ORF">CYMTET_56112</name>
</gene>
<accession>A0AAE0BBM0</accession>
<evidence type="ECO:0000313" key="2">
    <source>
        <dbReference type="EMBL" id="KAK3233606.1"/>
    </source>
</evidence>
<keyword evidence="1" id="KW-0812">Transmembrane</keyword>
<dbReference type="AlphaFoldDB" id="A0AAE0BBM0"/>
<comment type="caution">
    <text evidence="2">The sequence shown here is derived from an EMBL/GenBank/DDBJ whole genome shotgun (WGS) entry which is preliminary data.</text>
</comment>
<keyword evidence="1" id="KW-0472">Membrane</keyword>
<dbReference type="Proteomes" id="UP001190700">
    <property type="component" value="Unassembled WGS sequence"/>
</dbReference>
<keyword evidence="3" id="KW-1185">Reference proteome</keyword>
<reference evidence="2 3" key="1">
    <citation type="journal article" date="2015" name="Genome Biol. Evol.">
        <title>Comparative Genomics of a Bacterivorous Green Alga Reveals Evolutionary Causalities and Consequences of Phago-Mixotrophic Mode of Nutrition.</title>
        <authorList>
            <person name="Burns J.A."/>
            <person name="Paasch A."/>
            <person name="Narechania A."/>
            <person name="Kim E."/>
        </authorList>
    </citation>
    <scope>NUCLEOTIDE SEQUENCE [LARGE SCALE GENOMIC DNA]</scope>
    <source>
        <strain evidence="2 3">PLY_AMNH</strain>
    </source>
</reference>
<evidence type="ECO:0000313" key="3">
    <source>
        <dbReference type="Proteomes" id="UP001190700"/>
    </source>
</evidence>
<organism evidence="2 3">
    <name type="scientific">Cymbomonas tetramitiformis</name>
    <dbReference type="NCBI Taxonomy" id="36881"/>
    <lineage>
        <taxon>Eukaryota</taxon>
        <taxon>Viridiplantae</taxon>
        <taxon>Chlorophyta</taxon>
        <taxon>Pyramimonadophyceae</taxon>
        <taxon>Pyramimonadales</taxon>
        <taxon>Pyramimonadaceae</taxon>
        <taxon>Cymbomonas</taxon>
    </lineage>
</organism>